<sequence>MKILIVSDKESKYYWDFYRPGRLDGIDLILSCGDLKAEYLSFLVTMGHAPVLYVHGNHDVTYDYRPPEGCVCLEDRLLNIGGLRILGLGGSALYNGGPHQYTERQMRRRIAKLRWKLLRAGGVDVVLTHAPLRGYGDAEDPAHRGFEAFLPLLDKYKPRFFIHGHVHMTYGKDIPRTIQYGSTTVINGYERYILDLPEYEAKGFLMPDRW</sequence>
<accession>A0A9D0Z7D1</accession>
<comment type="caution">
    <text evidence="2">The sequence shown here is derived from an EMBL/GenBank/DDBJ whole genome shotgun (WGS) entry which is preliminary data.</text>
</comment>
<dbReference type="PANTHER" id="PTHR12905">
    <property type="entry name" value="METALLOPHOSPHOESTERASE"/>
    <property type="match status" value="1"/>
</dbReference>
<dbReference type="Proteomes" id="UP000886874">
    <property type="component" value="Unassembled WGS sequence"/>
</dbReference>
<evidence type="ECO:0000259" key="1">
    <source>
        <dbReference type="Pfam" id="PF00149"/>
    </source>
</evidence>
<evidence type="ECO:0000313" key="3">
    <source>
        <dbReference type="Proteomes" id="UP000886874"/>
    </source>
</evidence>
<evidence type="ECO:0000313" key="2">
    <source>
        <dbReference type="EMBL" id="HIQ69223.1"/>
    </source>
</evidence>
<organism evidence="2 3">
    <name type="scientific">Candidatus Avoscillospira stercorigallinarum</name>
    <dbReference type="NCBI Taxonomy" id="2840708"/>
    <lineage>
        <taxon>Bacteria</taxon>
        <taxon>Bacillati</taxon>
        <taxon>Bacillota</taxon>
        <taxon>Clostridia</taxon>
        <taxon>Eubacteriales</taxon>
        <taxon>Oscillospiraceae</taxon>
        <taxon>Oscillospiraceae incertae sedis</taxon>
        <taxon>Candidatus Avoscillospira</taxon>
    </lineage>
</organism>
<reference evidence="2" key="1">
    <citation type="submission" date="2020-10" db="EMBL/GenBank/DDBJ databases">
        <authorList>
            <person name="Gilroy R."/>
        </authorList>
    </citation>
    <scope>NUCLEOTIDE SEQUENCE</scope>
    <source>
        <strain evidence="2">ChiSjej2B20-13462</strain>
    </source>
</reference>
<dbReference type="Gene3D" id="3.60.21.10">
    <property type="match status" value="1"/>
</dbReference>
<proteinExistence type="predicted"/>
<reference evidence="2" key="2">
    <citation type="journal article" date="2021" name="PeerJ">
        <title>Extensive microbial diversity within the chicken gut microbiome revealed by metagenomics and culture.</title>
        <authorList>
            <person name="Gilroy R."/>
            <person name="Ravi A."/>
            <person name="Getino M."/>
            <person name="Pursley I."/>
            <person name="Horton D.L."/>
            <person name="Alikhan N.F."/>
            <person name="Baker D."/>
            <person name="Gharbi K."/>
            <person name="Hall N."/>
            <person name="Watson M."/>
            <person name="Adriaenssens E.M."/>
            <person name="Foster-Nyarko E."/>
            <person name="Jarju S."/>
            <person name="Secka A."/>
            <person name="Antonio M."/>
            <person name="Oren A."/>
            <person name="Chaudhuri R.R."/>
            <person name="La Ragione R."/>
            <person name="Hildebrand F."/>
            <person name="Pallen M.J."/>
        </authorList>
    </citation>
    <scope>NUCLEOTIDE SEQUENCE</scope>
    <source>
        <strain evidence="2">ChiSjej2B20-13462</strain>
    </source>
</reference>
<dbReference type="InterPro" id="IPR029052">
    <property type="entry name" value="Metallo-depent_PP-like"/>
</dbReference>
<dbReference type="InterPro" id="IPR004843">
    <property type="entry name" value="Calcineurin-like_PHP"/>
</dbReference>
<dbReference type="Pfam" id="PF00149">
    <property type="entry name" value="Metallophos"/>
    <property type="match status" value="1"/>
</dbReference>
<dbReference type="AlphaFoldDB" id="A0A9D0Z7D1"/>
<protein>
    <submittedName>
        <fullName evidence="2">Metallophosphoesterase</fullName>
    </submittedName>
</protein>
<feature type="domain" description="Calcineurin-like phosphoesterase" evidence="1">
    <location>
        <begin position="24"/>
        <end position="167"/>
    </location>
</feature>
<name>A0A9D0Z7D1_9FIRM</name>
<dbReference type="EMBL" id="DVFN01000038">
    <property type="protein sequence ID" value="HIQ69223.1"/>
    <property type="molecule type" value="Genomic_DNA"/>
</dbReference>
<gene>
    <name evidence="2" type="ORF">IAA67_02675</name>
</gene>
<dbReference type="PANTHER" id="PTHR12905:SF0">
    <property type="entry name" value="CALCINEURIN-LIKE PHOSPHOESTERASE DOMAIN-CONTAINING PROTEIN"/>
    <property type="match status" value="1"/>
</dbReference>
<dbReference type="GO" id="GO:0016787">
    <property type="term" value="F:hydrolase activity"/>
    <property type="evidence" value="ECO:0007669"/>
    <property type="project" value="InterPro"/>
</dbReference>
<dbReference type="SUPFAM" id="SSF56300">
    <property type="entry name" value="Metallo-dependent phosphatases"/>
    <property type="match status" value="1"/>
</dbReference>
<dbReference type="InterPro" id="IPR051693">
    <property type="entry name" value="UPF0046_metallophosphoest"/>
</dbReference>